<dbReference type="InterPro" id="IPR036942">
    <property type="entry name" value="Beta-barrel_TonB_sf"/>
</dbReference>
<evidence type="ECO:0000256" key="9">
    <source>
        <dbReference type="RuleBase" id="RU003357"/>
    </source>
</evidence>
<comment type="similarity">
    <text evidence="8 9">Belongs to the TonB-dependent receptor family.</text>
</comment>
<protein>
    <submittedName>
        <fullName evidence="13">TonB-dependent receptor</fullName>
    </submittedName>
</protein>
<name>A0ABT8WMZ5_9FLAO</name>
<dbReference type="InterPro" id="IPR008969">
    <property type="entry name" value="CarboxyPept-like_regulatory"/>
</dbReference>
<dbReference type="InterPro" id="IPR039426">
    <property type="entry name" value="TonB-dep_rcpt-like"/>
</dbReference>
<dbReference type="RefSeq" id="WP_303301636.1">
    <property type="nucleotide sequence ID" value="NZ_BAABDA010000050.1"/>
</dbReference>
<feature type="chain" id="PRO_5046705944" evidence="10">
    <location>
        <begin position="24"/>
        <end position="1006"/>
    </location>
</feature>
<evidence type="ECO:0000256" key="10">
    <source>
        <dbReference type="SAM" id="SignalP"/>
    </source>
</evidence>
<dbReference type="InterPro" id="IPR012910">
    <property type="entry name" value="Plug_dom"/>
</dbReference>
<keyword evidence="10" id="KW-0732">Signal</keyword>
<accession>A0ABT8WMZ5</accession>
<dbReference type="Pfam" id="PF13715">
    <property type="entry name" value="CarbopepD_reg_2"/>
    <property type="match status" value="1"/>
</dbReference>
<dbReference type="EMBL" id="JAUOEL010000003">
    <property type="protein sequence ID" value="MDO5974498.1"/>
    <property type="molecule type" value="Genomic_DNA"/>
</dbReference>
<feature type="signal peptide" evidence="10">
    <location>
        <begin position="1"/>
        <end position="23"/>
    </location>
</feature>
<keyword evidence="7 8" id="KW-0998">Cell outer membrane</keyword>
<feature type="domain" description="TonB-dependent receptor-like beta-barrel" evidence="11">
    <location>
        <begin position="386"/>
        <end position="955"/>
    </location>
</feature>
<keyword evidence="13" id="KW-0675">Receptor</keyword>
<keyword evidence="4 8" id="KW-0812">Transmembrane</keyword>
<dbReference type="InterPro" id="IPR023996">
    <property type="entry name" value="TonB-dep_OMP_SusC/RagA"/>
</dbReference>
<dbReference type="SUPFAM" id="SSF56935">
    <property type="entry name" value="Porins"/>
    <property type="match status" value="1"/>
</dbReference>
<dbReference type="NCBIfam" id="TIGR04056">
    <property type="entry name" value="OMP_RagA_SusC"/>
    <property type="match status" value="1"/>
</dbReference>
<proteinExistence type="inferred from homology"/>
<evidence type="ECO:0000256" key="1">
    <source>
        <dbReference type="ARBA" id="ARBA00004571"/>
    </source>
</evidence>
<comment type="caution">
    <text evidence="13">The sequence shown here is derived from an EMBL/GenBank/DDBJ whole genome shotgun (WGS) entry which is preliminary data.</text>
</comment>
<evidence type="ECO:0000256" key="2">
    <source>
        <dbReference type="ARBA" id="ARBA00022448"/>
    </source>
</evidence>
<keyword evidence="2 8" id="KW-0813">Transport</keyword>
<dbReference type="Pfam" id="PF07715">
    <property type="entry name" value="Plug"/>
    <property type="match status" value="1"/>
</dbReference>
<evidence type="ECO:0000256" key="5">
    <source>
        <dbReference type="ARBA" id="ARBA00023077"/>
    </source>
</evidence>
<dbReference type="InterPro" id="IPR023997">
    <property type="entry name" value="TonB-dep_OMP_SusC/RagA_CS"/>
</dbReference>
<evidence type="ECO:0000256" key="6">
    <source>
        <dbReference type="ARBA" id="ARBA00023136"/>
    </source>
</evidence>
<dbReference type="PROSITE" id="PS52016">
    <property type="entry name" value="TONB_DEPENDENT_REC_3"/>
    <property type="match status" value="1"/>
</dbReference>
<evidence type="ECO:0000256" key="3">
    <source>
        <dbReference type="ARBA" id="ARBA00022452"/>
    </source>
</evidence>
<evidence type="ECO:0000313" key="14">
    <source>
        <dbReference type="Proteomes" id="UP001176806"/>
    </source>
</evidence>
<evidence type="ECO:0000256" key="7">
    <source>
        <dbReference type="ARBA" id="ARBA00023237"/>
    </source>
</evidence>
<evidence type="ECO:0000313" key="13">
    <source>
        <dbReference type="EMBL" id="MDO5974498.1"/>
    </source>
</evidence>
<reference evidence="13" key="1">
    <citation type="submission" date="2023-07" db="EMBL/GenBank/DDBJ databases">
        <title>Two novel species in the genus Flavivirga.</title>
        <authorList>
            <person name="Kwon K."/>
        </authorList>
    </citation>
    <scope>NUCLEOTIDE SEQUENCE</scope>
    <source>
        <strain evidence="13">KACC 14158</strain>
    </source>
</reference>
<dbReference type="InterPro" id="IPR000531">
    <property type="entry name" value="Beta-barrel_TonB"/>
</dbReference>
<evidence type="ECO:0000259" key="12">
    <source>
        <dbReference type="Pfam" id="PF07715"/>
    </source>
</evidence>
<evidence type="ECO:0000256" key="8">
    <source>
        <dbReference type="PROSITE-ProRule" id="PRU01360"/>
    </source>
</evidence>
<dbReference type="SUPFAM" id="SSF49464">
    <property type="entry name" value="Carboxypeptidase regulatory domain-like"/>
    <property type="match status" value="1"/>
</dbReference>
<comment type="subcellular location">
    <subcellularLocation>
        <location evidence="1 8">Cell outer membrane</location>
        <topology evidence="1 8">Multi-pass membrane protein</topology>
    </subcellularLocation>
</comment>
<organism evidence="13 14">
    <name type="scientific">Flavivirga jejuensis</name>
    <dbReference type="NCBI Taxonomy" id="870487"/>
    <lineage>
        <taxon>Bacteria</taxon>
        <taxon>Pseudomonadati</taxon>
        <taxon>Bacteroidota</taxon>
        <taxon>Flavobacteriia</taxon>
        <taxon>Flavobacteriales</taxon>
        <taxon>Flavobacteriaceae</taxon>
        <taxon>Flavivirga</taxon>
    </lineage>
</organism>
<keyword evidence="6 8" id="KW-0472">Membrane</keyword>
<dbReference type="InterPro" id="IPR037066">
    <property type="entry name" value="Plug_dom_sf"/>
</dbReference>
<dbReference type="Proteomes" id="UP001176806">
    <property type="component" value="Unassembled WGS sequence"/>
</dbReference>
<keyword evidence="14" id="KW-1185">Reference proteome</keyword>
<keyword evidence="3 8" id="KW-1134">Transmembrane beta strand</keyword>
<evidence type="ECO:0000256" key="4">
    <source>
        <dbReference type="ARBA" id="ARBA00022692"/>
    </source>
</evidence>
<dbReference type="Gene3D" id="2.40.170.20">
    <property type="entry name" value="TonB-dependent receptor, beta-barrel domain"/>
    <property type="match status" value="1"/>
</dbReference>
<dbReference type="NCBIfam" id="TIGR04057">
    <property type="entry name" value="SusC_RagA_signa"/>
    <property type="match status" value="1"/>
</dbReference>
<gene>
    <name evidence="13" type="ORF">Q4Q40_09905</name>
</gene>
<keyword evidence="5 9" id="KW-0798">TonB box</keyword>
<dbReference type="Gene3D" id="2.60.40.1120">
    <property type="entry name" value="Carboxypeptidase-like, regulatory domain"/>
    <property type="match status" value="1"/>
</dbReference>
<feature type="domain" description="TonB-dependent receptor plug" evidence="12">
    <location>
        <begin position="116"/>
        <end position="218"/>
    </location>
</feature>
<evidence type="ECO:0000259" key="11">
    <source>
        <dbReference type="Pfam" id="PF00593"/>
    </source>
</evidence>
<sequence>MKEKLFKKLLFLAVFILSISTYSQNITGTISDSSGPLPGANVIVKGTSNGAGSDFDGKYSLTNVDSNAILIFSYVGYEKLEIAVDGKSIIDVVLIEDTSTLSEVVVVGYGKTSRRLVTGAISSVKSEDINLTPVTSAEQALQGQAPGVTVINSGSPGTAPQVQIRGLGTFGNSQPLYVIDGIVSGGINEINPNDIESIDVLKDASTAAIYGSRASNGVVLITTKRGKAGITRVTLDSYLSSQSVPKKLDLLNSDQLRQFTQETFGLPNRYTVDEASTTLNTDWQDEVFQTAFTHNTNVGVSGGNDTAIFNISAGFIDQEGIIINTGFNRSSLRANSEFKIGDKFKIGETLAIADSEMKNEEENGDRTLVEHMIKSLPYTPVYDSDKLGGFGGPDGSDGGSDAENPVRLQTISNNTTDIAKILGSLYASYEFINGLEYKFQYGFERTSASTNIHRPTFNEGINKREAAQLDQSANIFSSDSYTSSLAYSTIFNDVHNLDLLLVAEKFETTARNNRTQASNPLSDAVPVIQGSEGITATNQLFEYGLISYVGRVNYNYDSKYLLSASIRRDGSSRFGDNNRWGTFPAVSLGWVLSEEDFLKDSNAISSMKLRGSWGTTGNDGSTDYVYESGLVATYGYIALNRNTGASNFGTANPDLKWEEATMTNIGLDMALFNNTLTLSFEYYNNDVEDVIVPIPNVPSEGLGAGFTQRNGASTNTKGFEFNVGYNYNKGEDFSWSANLNLGTSKNEATDLGDLSFIQSSTFEGQTLSRITEGETLFYFYGLQTDGLFQQGDDTSAQPNAVPGDIRFVDQNNDGVVDGNDEVKIGNPFPELTYGLNLSANYKNFDATLFFSGVSGNEIYNTNLFDLEGMDRFFNAGTAVLNRWTPTNTNATVPGFTEAARADKRNVGRSDRYIEDGSYAKLRNLTIGYSLPESALTSIANGAFSKFRIYATGQNLFTITDYSGYDPEIGGSSTVTPGQQSAAAGIGIDRGVYPQPRSFIVGVQLAF</sequence>
<dbReference type="Pfam" id="PF00593">
    <property type="entry name" value="TonB_dep_Rec_b-barrel"/>
    <property type="match status" value="1"/>
</dbReference>
<dbReference type="Gene3D" id="2.170.130.10">
    <property type="entry name" value="TonB-dependent receptor, plug domain"/>
    <property type="match status" value="1"/>
</dbReference>